<dbReference type="STRING" id="1314781.A0A165DNA2"/>
<dbReference type="GO" id="GO:0005737">
    <property type="term" value="C:cytoplasm"/>
    <property type="evidence" value="ECO:0007669"/>
    <property type="project" value="TreeGrafter"/>
</dbReference>
<gene>
    <name evidence="2" type="ORF">EXIGLDRAFT_623616</name>
</gene>
<reference evidence="2 3" key="1">
    <citation type="journal article" date="2016" name="Mol. Biol. Evol.">
        <title>Comparative Genomics of Early-Diverging Mushroom-Forming Fungi Provides Insights into the Origins of Lignocellulose Decay Capabilities.</title>
        <authorList>
            <person name="Nagy L.G."/>
            <person name="Riley R."/>
            <person name="Tritt A."/>
            <person name="Adam C."/>
            <person name="Daum C."/>
            <person name="Floudas D."/>
            <person name="Sun H."/>
            <person name="Yadav J.S."/>
            <person name="Pangilinan J."/>
            <person name="Larsson K.H."/>
            <person name="Matsuura K."/>
            <person name="Barry K."/>
            <person name="Labutti K."/>
            <person name="Kuo R."/>
            <person name="Ohm R.A."/>
            <person name="Bhattacharya S.S."/>
            <person name="Shirouzu T."/>
            <person name="Yoshinaga Y."/>
            <person name="Martin F.M."/>
            <person name="Grigoriev I.V."/>
            <person name="Hibbett D.S."/>
        </authorList>
    </citation>
    <scope>NUCLEOTIDE SEQUENCE [LARGE SCALE GENOMIC DNA]</scope>
    <source>
        <strain evidence="2 3">HHB12029</strain>
    </source>
</reference>
<dbReference type="PANTHER" id="PTHR43668">
    <property type="entry name" value="ALLANTOINASE"/>
    <property type="match status" value="1"/>
</dbReference>
<dbReference type="Pfam" id="PF01979">
    <property type="entry name" value="Amidohydro_1"/>
    <property type="match status" value="1"/>
</dbReference>
<dbReference type="InterPro" id="IPR011059">
    <property type="entry name" value="Metal-dep_hydrolase_composite"/>
</dbReference>
<accession>A0A165DNA2</accession>
<evidence type="ECO:0000313" key="2">
    <source>
        <dbReference type="EMBL" id="KZV84970.1"/>
    </source>
</evidence>
<dbReference type="InterPro" id="IPR050138">
    <property type="entry name" value="DHOase/Allantoinase_Hydrolase"/>
</dbReference>
<feature type="domain" description="Amidohydrolase-related" evidence="1">
    <location>
        <begin position="402"/>
        <end position="480"/>
    </location>
</feature>
<protein>
    <recommendedName>
        <fullName evidence="1">Amidohydrolase-related domain-containing protein</fullName>
    </recommendedName>
</protein>
<dbReference type="SUPFAM" id="SSF51338">
    <property type="entry name" value="Composite domain of metallo-dependent hydrolases"/>
    <property type="match status" value="1"/>
</dbReference>
<dbReference type="Proteomes" id="UP000077266">
    <property type="component" value="Unassembled WGS sequence"/>
</dbReference>
<name>A0A165DNA2_EXIGL</name>
<dbReference type="GO" id="GO:0006145">
    <property type="term" value="P:purine nucleobase catabolic process"/>
    <property type="evidence" value="ECO:0007669"/>
    <property type="project" value="TreeGrafter"/>
</dbReference>
<dbReference type="SUPFAM" id="SSF51556">
    <property type="entry name" value="Metallo-dependent hydrolases"/>
    <property type="match status" value="1"/>
</dbReference>
<dbReference type="InterPro" id="IPR032466">
    <property type="entry name" value="Metal_Hydrolase"/>
</dbReference>
<dbReference type="GO" id="GO:0004038">
    <property type="term" value="F:allantoinase activity"/>
    <property type="evidence" value="ECO:0007669"/>
    <property type="project" value="TreeGrafter"/>
</dbReference>
<proteinExistence type="predicted"/>
<dbReference type="AlphaFoldDB" id="A0A165DNA2"/>
<evidence type="ECO:0000259" key="1">
    <source>
        <dbReference type="Pfam" id="PF01979"/>
    </source>
</evidence>
<dbReference type="InParanoid" id="A0A165DNA2"/>
<dbReference type="OrthoDB" id="10258955at2759"/>
<dbReference type="EMBL" id="KV426204">
    <property type="protein sequence ID" value="KZV84970.1"/>
    <property type="molecule type" value="Genomic_DNA"/>
</dbReference>
<dbReference type="PANTHER" id="PTHR43668:SF5">
    <property type="entry name" value="AMIDOHYDROLASE 3 DOMAIN-CONTAINING PROTEIN"/>
    <property type="match status" value="1"/>
</dbReference>
<dbReference type="InterPro" id="IPR006680">
    <property type="entry name" value="Amidohydro-rel"/>
</dbReference>
<dbReference type="Gene3D" id="3.20.20.140">
    <property type="entry name" value="Metal-dependent hydrolases"/>
    <property type="match status" value="2"/>
</dbReference>
<keyword evidence="3" id="KW-1185">Reference proteome</keyword>
<organism evidence="2 3">
    <name type="scientific">Exidia glandulosa HHB12029</name>
    <dbReference type="NCBI Taxonomy" id="1314781"/>
    <lineage>
        <taxon>Eukaryota</taxon>
        <taxon>Fungi</taxon>
        <taxon>Dikarya</taxon>
        <taxon>Basidiomycota</taxon>
        <taxon>Agaricomycotina</taxon>
        <taxon>Agaricomycetes</taxon>
        <taxon>Auriculariales</taxon>
        <taxon>Exidiaceae</taxon>
        <taxon>Exidia</taxon>
    </lineage>
</organism>
<evidence type="ECO:0000313" key="3">
    <source>
        <dbReference type="Proteomes" id="UP000077266"/>
    </source>
</evidence>
<sequence length="936" mass="100271">MKGFDSAPAPRRALGSNILLLAALATCSAWLYLLGADSSTPATSHALPQNYQHILSTCASLHATPSIASSFHDRTESDRYVRGSEATWIRNASIWTGSRDGVVHGDVLLGRGLIKFVGSFNAQQVRDMGFELDKLKIVNANGAWVTPGIVDLHSHMGVDAAPSLRGADDTNSLHGITQPWLRSLDGINTHDMAYELSISGGVTTALIIPGSAGSIGGQGFTLKLRPTAERSPFSKLVEPPFAYNGSGIVPATPLRWRYLKQACGENPHGVYGATRMDSIWALRVAYNEARKVKERQDAYCAKVDAGLWRDVAALGEFPESLQWEALVDVLRGRVKIQTHCYEAVDFDGLVRLTNEFKFPIAAFHHAHEAYLVPDLLKKAYGSTPAIAMFATNARYKREAYRGSEFAPKILAENGIKVVMKSDHPVLNSRFLLYEAQQAHYYGLDADLALAAVTSTPAEILGLDHRLGFIQEGAPYVLIPLFGMFTELGYDADVVVWDSHPLSLGATPTQVYIDGIAQLKDPFANEKPSAFQKVPETPDFGDEAKKAVEYDGLPPLTPTPNVGVVAFTNVGSFNAQAFSAPTTIVVERGQVVCNADCVVPKDVGRVVDLKGGALAPGLVTFGAPLGLVEIDAESSTSDGVVHDVLRGGVPSILGSDPIIRAVDGLQFSGRSALLAYRSGVTHAISAPVSYGFISGLSAAVSLGAAHRLEKGAIAQRIVALHINIERGARESVSTRIAALRRLLLDAEAGGEWFSKAAKGEIPLVVDVANADIMATLLELKHEVDEAVGSKLRLVLARATEAYLLAPALARANVGVILVPSRPYPAVWDMARMLPGPPLTEKSAISVLLEHNVTVGLGIEESWSARNTRFDIAWAALESGPEGISRATAFALASSNLEKLLGVDLPRDIVAYEGGEMFSLSSKPVAVISSSRERVDLF</sequence>